<evidence type="ECO:0000259" key="9">
    <source>
        <dbReference type="Pfam" id="PF02770"/>
    </source>
</evidence>
<keyword evidence="5 6" id="KW-0560">Oxidoreductase</keyword>
<proteinExistence type="inferred from homology"/>
<organism evidence="10 11">
    <name type="scientific">Knoellia subterranea KCTC 19937</name>
    <dbReference type="NCBI Taxonomy" id="1385521"/>
    <lineage>
        <taxon>Bacteria</taxon>
        <taxon>Bacillati</taxon>
        <taxon>Actinomycetota</taxon>
        <taxon>Actinomycetes</taxon>
        <taxon>Micrococcales</taxon>
        <taxon>Intrasporangiaceae</taxon>
        <taxon>Knoellia</taxon>
    </lineage>
</organism>
<evidence type="ECO:0000256" key="3">
    <source>
        <dbReference type="ARBA" id="ARBA00022630"/>
    </source>
</evidence>
<evidence type="ECO:0000256" key="5">
    <source>
        <dbReference type="ARBA" id="ARBA00023002"/>
    </source>
</evidence>
<dbReference type="Pfam" id="PF00441">
    <property type="entry name" value="Acyl-CoA_dh_1"/>
    <property type="match status" value="1"/>
</dbReference>
<dbReference type="Gene3D" id="2.40.110.10">
    <property type="entry name" value="Butyryl-CoA Dehydrogenase, subunit A, domain 2"/>
    <property type="match status" value="1"/>
</dbReference>
<feature type="region of interest" description="Disordered" evidence="7">
    <location>
        <begin position="55"/>
        <end position="94"/>
    </location>
</feature>
<dbReference type="Proteomes" id="UP000030011">
    <property type="component" value="Unassembled WGS sequence"/>
</dbReference>
<dbReference type="GO" id="GO:0050660">
    <property type="term" value="F:flavin adenine dinucleotide binding"/>
    <property type="evidence" value="ECO:0007669"/>
    <property type="project" value="InterPro"/>
</dbReference>
<evidence type="ECO:0000259" key="8">
    <source>
        <dbReference type="Pfam" id="PF00441"/>
    </source>
</evidence>
<dbReference type="SUPFAM" id="SSF47203">
    <property type="entry name" value="Acyl-CoA dehydrogenase C-terminal domain-like"/>
    <property type="match status" value="1"/>
</dbReference>
<evidence type="ECO:0000256" key="6">
    <source>
        <dbReference type="RuleBase" id="RU362125"/>
    </source>
</evidence>
<feature type="compositionally biased region" description="Basic and acidic residues" evidence="7">
    <location>
        <begin position="69"/>
        <end position="78"/>
    </location>
</feature>
<feature type="compositionally biased region" description="Low complexity" evidence="7">
    <location>
        <begin position="55"/>
        <end position="67"/>
    </location>
</feature>
<evidence type="ECO:0000256" key="4">
    <source>
        <dbReference type="ARBA" id="ARBA00022827"/>
    </source>
</evidence>
<dbReference type="Pfam" id="PF02770">
    <property type="entry name" value="Acyl-CoA_dh_M"/>
    <property type="match status" value="1"/>
</dbReference>
<dbReference type="EMBL" id="AVPK01000006">
    <property type="protein sequence ID" value="KGN37252.1"/>
    <property type="molecule type" value="Genomic_DNA"/>
</dbReference>
<dbReference type="InterPro" id="IPR009075">
    <property type="entry name" value="AcylCo_DH/oxidase_C"/>
</dbReference>
<name>A0A0A0JMF9_9MICO</name>
<dbReference type="PANTHER" id="PTHR43884:SF12">
    <property type="entry name" value="ISOVALERYL-COA DEHYDROGENASE, MITOCHONDRIAL-RELATED"/>
    <property type="match status" value="1"/>
</dbReference>
<dbReference type="RefSeq" id="WP_035905483.1">
    <property type="nucleotide sequence ID" value="NZ_AVPK01000006.1"/>
</dbReference>
<dbReference type="InterPro" id="IPR046373">
    <property type="entry name" value="Acyl-CoA_Oxase/DH_mid-dom_sf"/>
</dbReference>
<accession>A0A0A0JMF9</accession>
<keyword evidence="3 6" id="KW-0285">Flavoprotein</keyword>
<dbReference type="PANTHER" id="PTHR43884">
    <property type="entry name" value="ACYL-COA DEHYDROGENASE"/>
    <property type="match status" value="1"/>
</dbReference>
<dbReference type="SUPFAM" id="SSF56645">
    <property type="entry name" value="Acyl-CoA dehydrogenase NM domain-like"/>
    <property type="match status" value="1"/>
</dbReference>
<comment type="similarity">
    <text evidence="2 6">Belongs to the acyl-CoA dehydrogenase family.</text>
</comment>
<protein>
    <submittedName>
        <fullName evidence="10">Acyl-CoA dehydrogenase</fullName>
    </submittedName>
</protein>
<dbReference type="InterPro" id="IPR009100">
    <property type="entry name" value="AcylCoA_DH/oxidase_NM_dom_sf"/>
</dbReference>
<sequence length="419" mass="44933">MIDLEVPKKFRPLVEQARGMAEEVFRPISRKYDLAEHEYPRELDLVSAVIDGMSSSGAGQGAGASSSTRAKDDDHEGEVAAVGSGRNRAAAKQVRNGSNLSSVLSILETCRGDVGLTLSIPRQGLGNAAIAAVANDEQKKRYDGKWAAMAITEPDTGSDSGAIRTTAVKDGDEYVLNGEKIFVTSGERAELVVVWATLDKSLGKQAIKSFVVRRDNPGLKLVRLEHKLGIRASDTAAFHLDDCRVPAEDLLGDPEIKIEGGFGGAMQTFDNTRPLVAAMALGLTRASLDATTEILAKAGVTVDWDRPAYGQSFAAAKLLQMEADYEAAYLLTLRAAWMADNGKPNSMEASMAKAKAGRTCVNVSLACVELAGATGYAERDLLEKWARDSKILDIFEGTQQIQLLVIARRLLGMSSSQLK</sequence>
<evidence type="ECO:0000256" key="1">
    <source>
        <dbReference type="ARBA" id="ARBA00001974"/>
    </source>
</evidence>
<dbReference type="Gene3D" id="1.10.540.10">
    <property type="entry name" value="Acyl-CoA dehydrogenase/oxidase, N-terminal domain"/>
    <property type="match status" value="1"/>
</dbReference>
<evidence type="ECO:0000313" key="11">
    <source>
        <dbReference type="Proteomes" id="UP000030011"/>
    </source>
</evidence>
<dbReference type="OrthoDB" id="2769798at2"/>
<dbReference type="Gene3D" id="1.20.140.10">
    <property type="entry name" value="Butyryl-CoA Dehydrogenase, subunit A, domain 3"/>
    <property type="match status" value="1"/>
</dbReference>
<evidence type="ECO:0000313" key="10">
    <source>
        <dbReference type="EMBL" id="KGN37252.1"/>
    </source>
</evidence>
<gene>
    <name evidence="10" type="ORF">N803_15570</name>
</gene>
<reference evidence="10 11" key="1">
    <citation type="submission" date="2013-08" db="EMBL/GenBank/DDBJ databases">
        <title>The genome sequence of Knoellia subterranea.</title>
        <authorList>
            <person name="Zhu W."/>
            <person name="Wang G."/>
        </authorList>
    </citation>
    <scope>NUCLEOTIDE SEQUENCE [LARGE SCALE GENOMIC DNA]</scope>
    <source>
        <strain evidence="10 11">KCTC 19937</strain>
    </source>
</reference>
<comment type="caution">
    <text evidence="10">The sequence shown here is derived from an EMBL/GenBank/DDBJ whole genome shotgun (WGS) entry which is preliminary data.</text>
</comment>
<evidence type="ECO:0000256" key="7">
    <source>
        <dbReference type="SAM" id="MobiDB-lite"/>
    </source>
</evidence>
<keyword evidence="4 6" id="KW-0274">FAD</keyword>
<evidence type="ECO:0000256" key="2">
    <source>
        <dbReference type="ARBA" id="ARBA00009347"/>
    </source>
</evidence>
<dbReference type="eggNOG" id="COG1960">
    <property type="taxonomic scope" value="Bacteria"/>
</dbReference>
<dbReference type="InterPro" id="IPR037069">
    <property type="entry name" value="AcylCoA_DH/ox_N_sf"/>
</dbReference>
<dbReference type="FunFam" id="2.40.110.10:FF:000001">
    <property type="entry name" value="Acyl-CoA dehydrogenase, mitochondrial"/>
    <property type="match status" value="1"/>
</dbReference>
<keyword evidence="11" id="KW-1185">Reference proteome</keyword>
<dbReference type="GO" id="GO:0003995">
    <property type="term" value="F:acyl-CoA dehydrogenase activity"/>
    <property type="evidence" value="ECO:0007669"/>
    <property type="project" value="TreeGrafter"/>
</dbReference>
<feature type="domain" description="Acyl-CoA dehydrogenase/oxidase C-terminal" evidence="8">
    <location>
        <begin position="260"/>
        <end position="411"/>
    </location>
</feature>
<feature type="domain" description="Acyl-CoA oxidase/dehydrogenase middle" evidence="9">
    <location>
        <begin position="148"/>
        <end position="243"/>
    </location>
</feature>
<dbReference type="InterPro" id="IPR006091">
    <property type="entry name" value="Acyl-CoA_Oxase/DH_mid-dom"/>
</dbReference>
<dbReference type="STRING" id="1385521.N803_15570"/>
<dbReference type="InterPro" id="IPR036250">
    <property type="entry name" value="AcylCo_DH-like_C"/>
</dbReference>
<comment type="cofactor">
    <cofactor evidence="1 6">
        <name>FAD</name>
        <dbReference type="ChEBI" id="CHEBI:57692"/>
    </cofactor>
</comment>
<dbReference type="AlphaFoldDB" id="A0A0A0JMF9"/>